<comment type="similarity">
    <text evidence="1">Belongs to the DNase II family.</text>
</comment>
<evidence type="ECO:0000256" key="1">
    <source>
        <dbReference type="ARBA" id="ARBA00007527"/>
    </source>
</evidence>
<dbReference type="WBParaSite" id="PSU_v2.g17211.t1">
    <property type="protein sequence ID" value="PSU_v2.g17211.t1"/>
    <property type="gene ID" value="PSU_v2.g17211"/>
</dbReference>
<proteinExistence type="inferred from homology"/>
<evidence type="ECO:0000313" key="4">
    <source>
        <dbReference type="WBParaSite" id="PSU_v2.g17211.t1"/>
    </source>
</evidence>
<protein>
    <submittedName>
        <fullName evidence="4">Deoxyribonuclease II</fullName>
    </submittedName>
</protein>
<evidence type="ECO:0000313" key="3">
    <source>
        <dbReference type="Proteomes" id="UP000887577"/>
    </source>
</evidence>
<dbReference type="PANTHER" id="PTHR10858">
    <property type="entry name" value="DEOXYRIBONUCLEASE II"/>
    <property type="match status" value="1"/>
</dbReference>
<dbReference type="Pfam" id="PF03265">
    <property type="entry name" value="DNase_II"/>
    <property type="match status" value="1"/>
</dbReference>
<evidence type="ECO:0000256" key="2">
    <source>
        <dbReference type="ARBA" id="ARBA00022801"/>
    </source>
</evidence>
<dbReference type="Proteomes" id="UP000887577">
    <property type="component" value="Unplaced"/>
</dbReference>
<reference evidence="4" key="1">
    <citation type="submission" date="2022-11" db="UniProtKB">
        <authorList>
            <consortium name="WormBaseParasite"/>
        </authorList>
    </citation>
    <scope>IDENTIFICATION</scope>
</reference>
<sequence length="261" mass="29734">MEPFYSRTDILKLAYTDQIHLYNADGNDGIKPISGCGHIKGMIFFANGHGVWIIHSVPGLPIKDKNRFPTTSSTNAQHVVCMNINETMLAVISEHLFDTRPYYETKIIPAAYLHIGHLRQIEGKAVKKDSDLGFSSLNLHKQNEESVLISEIHSRCNNIEPNEEGVTLKSFWDEVVDSLRSNNEEDEELSVLLQTWTNSKDRCRSKEHHIKDVTKTTIIEDEKLSWTSGSDHAKYGISTDDRLLFFGDLNHTVINFDPYIF</sequence>
<keyword evidence="3" id="KW-1185">Reference proteome</keyword>
<dbReference type="PANTHER" id="PTHR10858:SF23">
    <property type="entry name" value="DEOXYRIBONUCLEASE II"/>
    <property type="match status" value="1"/>
</dbReference>
<dbReference type="GO" id="GO:0004531">
    <property type="term" value="F:deoxyribonuclease II activity"/>
    <property type="evidence" value="ECO:0007669"/>
    <property type="project" value="InterPro"/>
</dbReference>
<name>A0A914YCQ5_9BILA</name>
<dbReference type="GO" id="GO:0006309">
    <property type="term" value="P:apoptotic DNA fragmentation"/>
    <property type="evidence" value="ECO:0007669"/>
    <property type="project" value="TreeGrafter"/>
</dbReference>
<dbReference type="AlphaFoldDB" id="A0A914YCQ5"/>
<accession>A0A914YCQ5</accession>
<dbReference type="InterPro" id="IPR004947">
    <property type="entry name" value="DNase_II"/>
</dbReference>
<organism evidence="3 4">
    <name type="scientific">Panagrolaimus superbus</name>
    <dbReference type="NCBI Taxonomy" id="310955"/>
    <lineage>
        <taxon>Eukaryota</taxon>
        <taxon>Metazoa</taxon>
        <taxon>Ecdysozoa</taxon>
        <taxon>Nematoda</taxon>
        <taxon>Chromadorea</taxon>
        <taxon>Rhabditida</taxon>
        <taxon>Tylenchina</taxon>
        <taxon>Panagrolaimomorpha</taxon>
        <taxon>Panagrolaimoidea</taxon>
        <taxon>Panagrolaimidae</taxon>
        <taxon>Panagrolaimus</taxon>
    </lineage>
</organism>
<keyword evidence="2" id="KW-0378">Hydrolase</keyword>